<dbReference type="GO" id="GO:0048066">
    <property type="term" value="P:developmental pigmentation"/>
    <property type="evidence" value="ECO:0007669"/>
    <property type="project" value="Ensembl"/>
</dbReference>
<dbReference type="RefSeq" id="XP_032820457.1">
    <property type="nucleotide sequence ID" value="XM_032964566.1"/>
</dbReference>
<dbReference type="STRING" id="7757.ENSPMAP00000002235"/>
<evidence type="ECO:0000313" key="9">
    <source>
        <dbReference type="Ensembl" id="ENSPMAP00000002235.1"/>
    </source>
</evidence>
<dbReference type="RefSeq" id="XP_032820454.1">
    <property type="nucleotide sequence ID" value="XM_032964563.1"/>
</dbReference>
<dbReference type="PANTHER" id="PTHR16318:SF0">
    <property type="entry name" value="GAMMA-SECRETASE SUBUNIT PEN-2"/>
    <property type="match status" value="1"/>
</dbReference>
<dbReference type="RefSeq" id="XP_032820455.1">
    <property type="nucleotide sequence ID" value="XM_032964564.1"/>
</dbReference>
<dbReference type="Ensembl" id="ENSPMAT00000002246.1">
    <property type="protein sequence ID" value="ENSPMAP00000002235.1"/>
    <property type="gene ID" value="ENSPMAG00000002047.1"/>
</dbReference>
<dbReference type="OMA" id="KLYLCKW"/>
<dbReference type="CTD" id="55851"/>
<feature type="transmembrane region" description="Helical" evidence="8">
    <location>
        <begin position="58"/>
        <end position="77"/>
    </location>
</feature>
<dbReference type="GO" id="GO:0070765">
    <property type="term" value="C:gamma-secretase complex"/>
    <property type="evidence" value="ECO:0007669"/>
    <property type="project" value="TreeGrafter"/>
</dbReference>
<keyword evidence="4 8" id="KW-0812">Transmembrane</keyword>
<dbReference type="GeneTree" id="ENSGT00390000016319"/>
<evidence type="ECO:0000256" key="8">
    <source>
        <dbReference type="SAM" id="Phobius"/>
    </source>
</evidence>
<reference evidence="11 12" key="1">
    <citation type="submission" date="2025-04" db="UniProtKB">
        <authorList>
            <consortium name="RefSeq"/>
        </authorList>
    </citation>
    <scope>IDENTIFICATION</scope>
    <source>
        <tissue evidence="11 12">Sperm</tissue>
    </source>
</reference>
<dbReference type="OrthoDB" id="524898at2759"/>
<dbReference type="KEGG" id="pmrn:116948151"/>
<evidence type="ECO:0000256" key="4">
    <source>
        <dbReference type="ARBA" id="ARBA00022692"/>
    </source>
</evidence>
<evidence type="ECO:0000256" key="1">
    <source>
        <dbReference type="ARBA" id="ARBA00004205"/>
    </source>
</evidence>
<feature type="transmembrane region" description="Helical" evidence="8">
    <location>
        <begin position="21"/>
        <end position="38"/>
    </location>
</feature>
<keyword evidence="6 8" id="KW-1133">Transmembrane helix</keyword>
<organism evidence="9">
    <name type="scientific">Petromyzon marinus</name>
    <name type="common">Sea lamprey</name>
    <dbReference type="NCBI Taxonomy" id="7757"/>
    <lineage>
        <taxon>Eukaryota</taxon>
        <taxon>Metazoa</taxon>
        <taxon>Chordata</taxon>
        <taxon>Craniata</taxon>
        <taxon>Vertebrata</taxon>
        <taxon>Cyclostomata</taxon>
        <taxon>Hyperoartia</taxon>
        <taxon>Petromyzontiformes</taxon>
        <taxon>Petromyzontidae</taxon>
        <taxon>Petromyzon</taxon>
    </lineage>
</organism>
<accession>S4RAK4</accession>
<protein>
    <recommendedName>
        <fullName evidence="3">Gamma-secretase subunit PEN-2</fullName>
    </recommendedName>
</protein>
<comment type="subcellular location">
    <subcellularLocation>
        <location evidence="1">Golgi apparatus</location>
        <location evidence="1">Golgi stack membrane</location>
        <topology evidence="1">Multi-pass membrane protein</topology>
    </subcellularLocation>
</comment>
<comment type="similarity">
    <text evidence="2">Belongs to the PEN-2 family.</text>
</comment>
<keyword evidence="5" id="KW-0914">Notch signaling pathway</keyword>
<evidence type="ECO:0000256" key="5">
    <source>
        <dbReference type="ARBA" id="ARBA00022976"/>
    </source>
</evidence>
<evidence type="ECO:0000313" key="11">
    <source>
        <dbReference type="RefSeq" id="XP_032820453.1"/>
    </source>
</evidence>
<evidence type="ECO:0000256" key="7">
    <source>
        <dbReference type="ARBA" id="ARBA00023136"/>
    </source>
</evidence>
<evidence type="ECO:0000313" key="14">
    <source>
        <dbReference type="RefSeq" id="XP_032820457.1"/>
    </source>
</evidence>
<reference evidence="9" key="2">
    <citation type="submission" date="2025-05" db="UniProtKB">
        <authorList>
            <consortium name="Ensembl"/>
        </authorList>
    </citation>
    <scope>IDENTIFICATION</scope>
</reference>
<evidence type="ECO:0000313" key="12">
    <source>
        <dbReference type="RefSeq" id="XP_032820454.1"/>
    </source>
</evidence>
<evidence type="ECO:0000313" key="10">
    <source>
        <dbReference type="Proteomes" id="UP001318040"/>
    </source>
</evidence>
<dbReference type="PANTHER" id="PTHR16318">
    <property type="entry name" value="GAMMA-SECRETASE SUBUNIT PEN-2"/>
    <property type="match status" value="1"/>
</dbReference>
<keyword evidence="10" id="KW-1185">Reference proteome</keyword>
<dbReference type="Pfam" id="PF10251">
    <property type="entry name" value="PEN-2"/>
    <property type="match status" value="1"/>
</dbReference>
<evidence type="ECO:0000313" key="13">
    <source>
        <dbReference type="RefSeq" id="XP_032820455.1"/>
    </source>
</evidence>
<name>S4RAK4_PETMA</name>
<evidence type="ECO:0000256" key="2">
    <source>
        <dbReference type="ARBA" id="ARBA00009607"/>
    </source>
</evidence>
<dbReference type="GO" id="GO:0043524">
    <property type="term" value="P:negative regulation of neuron apoptotic process"/>
    <property type="evidence" value="ECO:0007669"/>
    <property type="project" value="Ensembl"/>
</dbReference>
<dbReference type="GO" id="GO:0007220">
    <property type="term" value="P:Notch receptor processing"/>
    <property type="evidence" value="ECO:0007669"/>
    <property type="project" value="TreeGrafter"/>
</dbReference>
<dbReference type="GO" id="GO:0007219">
    <property type="term" value="P:Notch signaling pathway"/>
    <property type="evidence" value="ECO:0007669"/>
    <property type="project" value="UniProtKB-KW"/>
</dbReference>
<dbReference type="HOGENOM" id="CLU_124142_2_0_1"/>
<keyword evidence="7 8" id="KW-0472">Membrane</keyword>
<dbReference type="Proteomes" id="UP001318040">
    <property type="component" value="Chromosome 32"/>
</dbReference>
<gene>
    <name evidence="9 11 12 13 14" type="primary">PSENEN</name>
</gene>
<dbReference type="AlphaFoldDB" id="S4RAK4"/>
<evidence type="ECO:0000256" key="6">
    <source>
        <dbReference type="ARBA" id="ARBA00022989"/>
    </source>
</evidence>
<dbReference type="GO" id="GO:0032580">
    <property type="term" value="C:Golgi cisterna membrane"/>
    <property type="evidence" value="ECO:0007669"/>
    <property type="project" value="UniProtKB-SubCell"/>
</dbReference>
<proteinExistence type="inferred from homology"/>
<dbReference type="GO" id="GO:0097324">
    <property type="term" value="P:melanocyte migration"/>
    <property type="evidence" value="ECO:0007669"/>
    <property type="project" value="Ensembl"/>
</dbReference>
<evidence type="ECO:0000256" key="3">
    <source>
        <dbReference type="ARBA" id="ARBA00018306"/>
    </source>
</evidence>
<sequence>MNLERVTNEDKLSLCRKYYRGGFILLPFLWLVNAIWFFKEAFMKPQYQEQAEIKKYVIRSAVGVLGWTVVLTVWISIYQHFRPQWGATGDYMSFTIPFGIP</sequence>
<dbReference type="InterPro" id="IPR019379">
    <property type="entry name" value="Gamma_Secretase_Asp_P_PEN2"/>
</dbReference>
<dbReference type="GeneID" id="116948151"/>
<dbReference type="RefSeq" id="XP_032820453.1">
    <property type="nucleotide sequence ID" value="XM_032964562.1"/>
</dbReference>